<accession>A0A2P2K1C6</accession>
<evidence type="ECO:0000313" key="1">
    <source>
        <dbReference type="EMBL" id="MBW99513.1"/>
    </source>
</evidence>
<dbReference type="AlphaFoldDB" id="A0A2P2K1C6"/>
<sequence>MRRKKKNTCCWILMLFPGNLMYHQMLHMFYQYVCACLVACKISELSSLGLLLADKRNCPDFDFRVSFLGLL</sequence>
<proteinExistence type="predicted"/>
<protein>
    <submittedName>
        <fullName evidence="1">Uncharacterized protein</fullName>
    </submittedName>
</protein>
<name>A0A2P2K1C6_RHIMU</name>
<reference evidence="1" key="1">
    <citation type="submission" date="2018-02" db="EMBL/GenBank/DDBJ databases">
        <title>Rhizophora mucronata_Transcriptome.</title>
        <authorList>
            <person name="Meera S.P."/>
            <person name="Sreeshan A."/>
            <person name="Augustine A."/>
        </authorList>
    </citation>
    <scope>NUCLEOTIDE SEQUENCE</scope>
    <source>
        <tissue evidence="1">Leaf</tissue>
    </source>
</reference>
<dbReference type="EMBL" id="GGEC01019030">
    <property type="protein sequence ID" value="MBW99513.1"/>
    <property type="molecule type" value="Transcribed_RNA"/>
</dbReference>
<organism evidence="1">
    <name type="scientific">Rhizophora mucronata</name>
    <name type="common">Asiatic mangrove</name>
    <dbReference type="NCBI Taxonomy" id="61149"/>
    <lineage>
        <taxon>Eukaryota</taxon>
        <taxon>Viridiplantae</taxon>
        <taxon>Streptophyta</taxon>
        <taxon>Embryophyta</taxon>
        <taxon>Tracheophyta</taxon>
        <taxon>Spermatophyta</taxon>
        <taxon>Magnoliopsida</taxon>
        <taxon>eudicotyledons</taxon>
        <taxon>Gunneridae</taxon>
        <taxon>Pentapetalae</taxon>
        <taxon>rosids</taxon>
        <taxon>fabids</taxon>
        <taxon>Malpighiales</taxon>
        <taxon>Rhizophoraceae</taxon>
        <taxon>Rhizophora</taxon>
    </lineage>
</organism>